<evidence type="ECO:0000313" key="2">
    <source>
        <dbReference type="Proteomes" id="UP000663881"/>
    </source>
</evidence>
<accession>A0A820TA93</accession>
<dbReference type="EMBL" id="CAJOAY010037896">
    <property type="protein sequence ID" value="CAF4466865.1"/>
    <property type="molecule type" value="Genomic_DNA"/>
</dbReference>
<organism evidence="1 2">
    <name type="scientific">Adineta steineri</name>
    <dbReference type="NCBI Taxonomy" id="433720"/>
    <lineage>
        <taxon>Eukaryota</taxon>
        <taxon>Metazoa</taxon>
        <taxon>Spiralia</taxon>
        <taxon>Gnathifera</taxon>
        <taxon>Rotifera</taxon>
        <taxon>Eurotatoria</taxon>
        <taxon>Bdelloidea</taxon>
        <taxon>Adinetida</taxon>
        <taxon>Adinetidae</taxon>
        <taxon>Adineta</taxon>
    </lineage>
</organism>
<sequence length="99" mass="11134">MHAVFRVGTIQQIPDDNQLYQVELHLTSDDDKSLRLLTNRIREEAGGGTGWHRLGNLLLTIGQFNKAQQLYNILLEQTSHEGEKALYCNQLALASSEQG</sequence>
<gene>
    <name evidence="1" type="ORF">OKA104_LOCUS55009</name>
</gene>
<dbReference type="AlphaFoldDB" id="A0A820TA93"/>
<proteinExistence type="predicted"/>
<protein>
    <recommendedName>
        <fullName evidence="3">Tetratricopeptide repeat protein</fullName>
    </recommendedName>
</protein>
<comment type="caution">
    <text evidence="1">The sequence shown here is derived from an EMBL/GenBank/DDBJ whole genome shotgun (WGS) entry which is preliminary data.</text>
</comment>
<reference evidence="1" key="1">
    <citation type="submission" date="2021-02" db="EMBL/GenBank/DDBJ databases">
        <authorList>
            <person name="Nowell W R."/>
        </authorList>
    </citation>
    <scope>NUCLEOTIDE SEQUENCE</scope>
</reference>
<evidence type="ECO:0000313" key="1">
    <source>
        <dbReference type="EMBL" id="CAF4466865.1"/>
    </source>
</evidence>
<feature type="non-terminal residue" evidence="1">
    <location>
        <position position="99"/>
    </location>
</feature>
<evidence type="ECO:0008006" key="3">
    <source>
        <dbReference type="Google" id="ProtNLM"/>
    </source>
</evidence>
<name>A0A820TA93_9BILA</name>
<dbReference type="Proteomes" id="UP000663881">
    <property type="component" value="Unassembled WGS sequence"/>
</dbReference>